<accession>A0A0C3B3Z2</accession>
<feature type="domain" description="PhoD-like phosphatase metallophosphatase" evidence="3">
    <location>
        <begin position="322"/>
        <end position="556"/>
    </location>
</feature>
<dbReference type="PANTHER" id="PTHR43606">
    <property type="entry name" value="PHOSPHATASE, PUTATIVE (AFU_ORTHOLOGUE AFUA_6G08710)-RELATED"/>
    <property type="match status" value="1"/>
</dbReference>
<evidence type="ECO:0000256" key="2">
    <source>
        <dbReference type="SAM" id="Phobius"/>
    </source>
</evidence>
<dbReference type="CDD" id="cd07389">
    <property type="entry name" value="MPP_PhoD"/>
    <property type="match status" value="1"/>
</dbReference>
<dbReference type="PANTHER" id="PTHR43606:SF2">
    <property type="entry name" value="ALKALINE PHOSPHATASE FAMILY PROTEIN (AFU_ORTHOLOGUE AFUA_5G03860)"/>
    <property type="match status" value="1"/>
</dbReference>
<reference evidence="5" key="2">
    <citation type="submission" date="2015-01" db="EMBL/GenBank/DDBJ databases">
        <title>Evolutionary Origins and Diversification of the Mycorrhizal Mutualists.</title>
        <authorList>
            <consortium name="DOE Joint Genome Institute"/>
            <consortium name="Mycorrhizal Genomics Consortium"/>
            <person name="Kohler A."/>
            <person name="Kuo A."/>
            <person name="Nagy L.G."/>
            <person name="Floudas D."/>
            <person name="Copeland A."/>
            <person name="Barry K.W."/>
            <person name="Cichocki N."/>
            <person name="Veneault-Fourrey C."/>
            <person name="LaButti K."/>
            <person name="Lindquist E.A."/>
            <person name="Lipzen A."/>
            <person name="Lundell T."/>
            <person name="Morin E."/>
            <person name="Murat C."/>
            <person name="Riley R."/>
            <person name="Ohm R."/>
            <person name="Sun H."/>
            <person name="Tunlid A."/>
            <person name="Henrissat B."/>
            <person name="Grigoriev I.V."/>
            <person name="Hibbett D.S."/>
            <person name="Martin F."/>
        </authorList>
    </citation>
    <scope>NUCLEOTIDE SEQUENCE [LARGE SCALE GENOMIC DNA]</scope>
    <source>
        <strain evidence="5">F 1598</strain>
    </source>
</reference>
<keyword evidence="2" id="KW-0812">Transmembrane</keyword>
<keyword evidence="2" id="KW-0472">Membrane</keyword>
<dbReference type="Proteomes" id="UP000054166">
    <property type="component" value="Unassembled WGS sequence"/>
</dbReference>
<dbReference type="InterPro" id="IPR038607">
    <property type="entry name" value="PhoD-like_sf"/>
</dbReference>
<evidence type="ECO:0000259" key="3">
    <source>
        <dbReference type="Pfam" id="PF09423"/>
    </source>
</evidence>
<proteinExistence type="predicted"/>
<feature type="transmembrane region" description="Helical" evidence="2">
    <location>
        <begin position="6"/>
        <end position="26"/>
    </location>
</feature>
<evidence type="ECO:0000256" key="1">
    <source>
        <dbReference type="SAM" id="MobiDB-lite"/>
    </source>
</evidence>
<dbReference type="SUPFAM" id="SSF56300">
    <property type="entry name" value="Metallo-dependent phosphatases"/>
    <property type="match status" value="1"/>
</dbReference>
<dbReference type="InterPro" id="IPR018946">
    <property type="entry name" value="PhoD-like_MPP"/>
</dbReference>
<feature type="compositionally biased region" description="Basic and acidic residues" evidence="1">
    <location>
        <begin position="61"/>
        <end position="77"/>
    </location>
</feature>
<dbReference type="InterPro" id="IPR029052">
    <property type="entry name" value="Metallo-depent_PP-like"/>
</dbReference>
<dbReference type="AlphaFoldDB" id="A0A0C3B3Z2"/>
<feature type="region of interest" description="Disordered" evidence="1">
    <location>
        <begin position="55"/>
        <end position="77"/>
    </location>
</feature>
<gene>
    <name evidence="4" type="ORF">PILCRDRAFT_822234</name>
</gene>
<evidence type="ECO:0000313" key="5">
    <source>
        <dbReference type="Proteomes" id="UP000054166"/>
    </source>
</evidence>
<sequence>MALSPYVPTAFSSLFRFFAFIFLRVIPVRLGKTALPVLYFVTLISSCFVTPPTPAVQNHPTKTEPAKPETETKPLHHERSQSVDVWTTVLFSLPSTSRSIRITHLVVNTLLLFAAVDFVAHPFFDPATDVVFTRVGAVYPDSVKIVVRYPEFNSTESHVKIVWREYKEMAALEEGWRDGPVVKLTEANDWVNTIGLHSLWPSTAYEYRLSSLNRTVLPYPPTPISFRTFPDPRLPTGTHFRFVVSSCVSPNFPYVPFQSRRIKGFDLLAHYLWPMRGKIVPPAMDGSFNPEVSQSSLANLDSTPTPTIASAPSTAVVTLPPPEFLLFLGDFIYADVPFYFGDDKEAYRRLYRRNYQSQSFRKIYEHLPVFHTYDDHEIINNFQGLANDSTPPFPNASDAFKLYNADGNYESTKKDQYYYHFRYGDVAFFVMDTRRYRSNVFDDDVHSRTMLGDQQLSALYDWLGKVNTTATFKFVVSSVPFTSLWGYDAQTDAWPGYADEKAVLLKALHSVPNVIILSGDRHEFAAIEFNGDEDDNGILEFSTSPMSMFYVPFFRTLKKTSDAMVSRVKTEVVSTDDGDEVVNTKYEIPQEKVLRYIASGNYKWSAFEVDTRDLEKPTLKLEVMIDGSAAYHLMIAGKPVKLYSSTALGTLVPQSFNKMFHKIGLRPSKWF</sequence>
<keyword evidence="5" id="KW-1185">Reference proteome</keyword>
<keyword evidence="2" id="KW-1133">Transmembrane helix</keyword>
<dbReference type="InterPro" id="IPR052900">
    <property type="entry name" value="Phospholipid_Metab_Enz"/>
</dbReference>
<name>A0A0C3B3Z2_PILCF</name>
<dbReference type="Pfam" id="PF09423">
    <property type="entry name" value="PhoD"/>
    <property type="match status" value="1"/>
</dbReference>
<dbReference type="Gene3D" id="3.60.21.70">
    <property type="entry name" value="PhoD-like phosphatase"/>
    <property type="match status" value="1"/>
</dbReference>
<evidence type="ECO:0000313" key="4">
    <source>
        <dbReference type="EMBL" id="KIM80938.1"/>
    </source>
</evidence>
<protein>
    <recommendedName>
        <fullName evidence="3">PhoD-like phosphatase metallophosphatase domain-containing protein</fullName>
    </recommendedName>
</protein>
<dbReference type="HOGENOM" id="CLU_013967_1_0_1"/>
<reference evidence="4 5" key="1">
    <citation type="submission" date="2014-04" db="EMBL/GenBank/DDBJ databases">
        <authorList>
            <consortium name="DOE Joint Genome Institute"/>
            <person name="Kuo A."/>
            <person name="Tarkka M."/>
            <person name="Buscot F."/>
            <person name="Kohler A."/>
            <person name="Nagy L.G."/>
            <person name="Floudas D."/>
            <person name="Copeland A."/>
            <person name="Barry K.W."/>
            <person name="Cichocki N."/>
            <person name="Veneault-Fourrey C."/>
            <person name="LaButti K."/>
            <person name="Lindquist E.A."/>
            <person name="Lipzen A."/>
            <person name="Lundell T."/>
            <person name="Morin E."/>
            <person name="Murat C."/>
            <person name="Sun H."/>
            <person name="Tunlid A."/>
            <person name="Henrissat B."/>
            <person name="Grigoriev I.V."/>
            <person name="Hibbett D.S."/>
            <person name="Martin F."/>
            <person name="Nordberg H.P."/>
            <person name="Cantor M.N."/>
            <person name="Hua S.X."/>
        </authorList>
    </citation>
    <scope>NUCLEOTIDE SEQUENCE [LARGE SCALE GENOMIC DNA]</scope>
    <source>
        <strain evidence="4 5">F 1598</strain>
    </source>
</reference>
<dbReference type="OrthoDB" id="2100241at2759"/>
<dbReference type="InParanoid" id="A0A0C3B3Z2"/>
<organism evidence="4 5">
    <name type="scientific">Piloderma croceum (strain F 1598)</name>
    <dbReference type="NCBI Taxonomy" id="765440"/>
    <lineage>
        <taxon>Eukaryota</taxon>
        <taxon>Fungi</taxon>
        <taxon>Dikarya</taxon>
        <taxon>Basidiomycota</taxon>
        <taxon>Agaricomycotina</taxon>
        <taxon>Agaricomycetes</taxon>
        <taxon>Agaricomycetidae</taxon>
        <taxon>Atheliales</taxon>
        <taxon>Atheliaceae</taxon>
        <taxon>Piloderma</taxon>
    </lineage>
</organism>
<dbReference type="STRING" id="765440.A0A0C3B3Z2"/>
<dbReference type="EMBL" id="KN833002">
    <property type="protein sequence ID" value="KIM80938.1"/>
    <property type="molecule type" value="Genomic_DNA"/>
</dbReference>